<dbReference type="NCBIfam" id="NF008041">
    <property type="entry name" value="PRK10773.1"/>
    <property type="match status" value="1"/>
</dbReference>
<dbReference type="NCBIfam" id="TIGR01143">
    <property type="entry name" value="murF"/>
    <property type="match status" value="1"/>
</dbReference>
<feature type="binding site" evidence="10">
    <location>
        <begin position="110"/>
        <end position="116"/>
    </location>
    <ligand>
        <name>ATP</name>
        <dbReference type="ChEBI" id="CHEBI:30616"/>
    </ligand>
</feature>
<comment type="catalytic activity">
    <reaction evidence="10 11">
        <text>D-alanyl-D-alanine + UDP-N-acetyl-alpha-D-muramoyl-L-alanyl-gamma-D-glutamyl-meso-2,6-diaminopimelate + ATP = UDP-N-acetyl-alpha-D-muramoyl-L-alanyl-gamma-D-glutamyl-meso-2,6-diaminopimeloyl-D-alanyl-D-alanine + ADP + phosphate + H(+)</text>
        <dbReference type="Rhea" id="RHEA:28374"/>
        <dbReference type="ChEBI" id="CHEBI:15378"/>
        <dbReference type="ChEBI" id="CHEBI:30616"/>
        <dbReference type="ChEBI" id="CHEBI:43474"/>
        <dbReference type="ChEBI" id="CHEBI:57822"/>
        <dbReference type="ChEBI" id="CHEBI:61386"/>
        <dbReference type="ChEBI" id="CHEBI:83905"/>
        <dbReference type="ChEBI" id="CHEBI:456216"/>
        <dbReference type="EC" id="6.3.2.10"/>
    </reaction>
</comment>
<dbReference type="InterPro" id="IPR000713">
    <property type="entry name" value="Mur_ligase_N"/>
</dbReference>
<dbReference type="GO" id="GO:0008766">
    <property type="term" value="F:UDP-N-acetylmuramoylalanyl-D-glutamyl-2,6-diaminopimelate-D-alanyl-D-alanine ligase activity"/>
    <property type="evidence" value="ECO:0007669"/>
    <property type="project" value="RHEA"/>
</dbReference>
<dbReference type="RefSeq" id="WP_091120580.1">
    <property type="nucleotide sequence ID" value="NZ_FMBA01000006.1"/>
</dbReference>
<keyword evidence="4 10" id="KW-0547">Nucleotide-binding</keyword>
<evidence type="ECO:0000259" key="12">
    <source>
        <dbReference type="Pfam" id="PF01225"/>
    </source>
</evidence>
<evidence type="ECO:0000259" key="14">
    <source>
        <dbReference type="Pfam" id="PF08245"/>
    </source>
</evidence>
<organism evidence="15 16">
    <name type="scientific">Gilliamella intestini</name>
    <dbReference type="NCBI Taxonomy" id="1798183"/>
    <lineage>
        <taxon>Bacteria</taxon>
        <taxon>Pseudomonadati</taxon>
        <taxon>Pseudomonadota</taxon>
        <taxon>Gammaproteobacteria</taxon>
        <taxon>Orbales</taxon>
        <taxon>Orbaceae</taxon>
        <taxon>Gilliamella</taxon>
    </lineage>
</organism>
<comment type="pathway">
    <text evidence="10 11">Cell wall biogenesis; peptidoglycan biosynthesis.</text>
</comment>
<evidence type="ECO:0000256" key="4">
    <source>
        <dbReference type="ARBA" id="ARBA00022741"/>
    </source>
</evidence>
<keyword evidence="6 10" id="KW-0133">Cell shape</keyword>
<evidence type="ECO:0000256" key="3">
    <source>
        <dbReference type="ARBA" id="ARBA00022618"/>
    </source>
</evidence>
<dbReference type="InterPro" id="IPR036565">
    <property type="entry name" value="Mur-like_cat_sf"/>
</dbReference>
<dbReference type="InterPro" id="IPR004101">
    <property type="entry name" value="Mur_ligase_C"/>
</dbReference>
<proteinExistence type="inferred from homology"/>
<evidence type="ECO:0000256" key="10">
    <source>
        <dbReference type="HAMAP-Rule" id="MF_02019"/>
    </source>
</evidence>
<dbReference type="AlphaFoldDB" id="A0A1C3ZQU0"/>
<dbReference type="Gene3D" id="3.90.190.20">
    <property type="entry name" value="Mur ligase, C-terminal domain"/>
    <property type="match status" value="1"/>
</dbReference>
<dbReference type="GO" id="GO:0008360">
    <property type="term" value="P:regulation of cell shape"/>
    <property type="evidence" value="ECO:0007669"/>
    <property type="project" value="UniProtKB-KW"/>
</dbReference>
<dbReference type="SUPFAM" id="SSF53244">
    <property type="entry name" value="MurD-like peptide ligases, peptide-binding domain"/>
    <property type="match status" value="1"/>
</dbReference>
<dbReference type="GO" id="GO:0005737">
    <property type="term" value="C:cytoplasm"/>
    <property type="evidence" value="ECO:0007669"/>
    <property type="project" value="UniProtKB-SubCell"/>
</dbReference>
<keyword evidence="16" id="KW-1185">Reference proteome</keyword>
<dbReference type="InterPro" id="IPR013221">
    <property type="entry name" value="Mur_ligase_cen"/>
</dbReference>
<feature type="domain" description="Mur ligase N-terminal catalytic" evidence="12">
    <location>
        <begin position="27"/>
        <end position="92"/>
    </location>
</feature>
<comment type="subcellular location">
    <subcellularLocation>
        <location evidence="10 11">Cytoplasm</location>
    </subcellularLocation>
</comment>
<feature type="domain" description="Mur ligase central" evidence="14">
    <location>
        <begin position="109"/>
        <end position="294"/>
    </location>
</feature>
<evidence type="ECO:0000256" key="7">
    <source>
        <dbReference type="ARBA" id="ARBA00022984"/>
    </source>
</evidence>
<dbReference type="UniPathway" id="UPA00219"/>
<dbReference type="GO" id="GO:0005524">
    <property type="term" value="F:ATP binding"/>
    <property type="evidence" value="ECO:0007669"/>
    <property type="project" value="UniProtKB-UniRule"/>
</dbReference>
<evidence type="ECO:0000313" key="15">
    <source>
        <dbReference type="EMBL" id="SCB84738.1"/>
    </source>
</evidence>
<keyword evidence="2 10" id="KW-0436">Ligase</keyword>
<dbReference type="Gene3D" id="3.40.1390.10">
    <property type="entry name" value="MurE/MurF, N-terminal domain"/>
    <property type="match status" value="1"/>
</dbReference>
<evidence type="ECO:0000256" key="5">
    <source>
        <dbReference type="ARBA" id="ARBA00022840"/>
    </source>
</evidence>
<comment type="similarity">
    <text evidence="10">Belongs to the MurCDEF family. MurF subfamily.</text>
</comment>
<feature type="domain" description="Mur ligase C-terminal" evidence="13">
    <location>
        <begin position="317"/>
        <end position="436"/>
    </location>
</feature>
<keyword evidence="5 10" id="KW-0067">ATP-binding</keyword>
<sequence>MIPLEIEQIKKIVNGESYYIHDESAVIDTICTDSRKIIKQSLFIALVGNNFDGHAFAEQSIKDGAIAVIVDHKLDKTIPQIVVKDTRLALGVIANFIRQQSTAKIVALTGSSGKTSVKEMTAAILQHCGQTLSTQGNFNNDIGVPLTLLRLTKQDQFAVIELGANHIGEIAYTTNIVKPQSALINNIAEAHIEGFGSLQGVAKAKGEIFQGLLNGGIAIINLDSCSDKWFTQLVNKTVWTFSLTNPSAQFYASNIQHDKKTTFTLHTPKGECEIMLSLVGKHNISNAIAASALALSVGATLDQIQQGLTSLTPVKGRLFPIKLNHTQLIWDDSYNANVGSMSEAVKVLAKQPGYRVLVVGDMGELGPESEKYHRQIGELARDQKLDCVVSIGKLSQFISQYSGEGHHFNNKQDAVNYLLMLLRQQPSLTILVKGSRSAKMEEVIEKIQIEQLKMSQD</sequence>
<comment type="function">
    <text evidence="10 11">Involved in cell wall formation. Catalyzes the final step in the synthesis of UDP-N-acetylmuramoyl-pentapeptide, the precursor of murein.</text>
</comment>
<dbReference type="EC" id="6.3.2.10" evidence="10 11"/>
<evidence type="ECO:0000256" key="8">
    <source>
        <dbReference type="ARBA" id="ARBA00023306"/>
    </source>
</evidence>
<reference evidence="16" key="1">
    <citation type="submission" date="2016-08" db="EMBL/GenBank/DDBJ databases">
        <authorList>
            <person name="Varghese N."/>
            <person name="Submissions Spin"/>
        </authorList>
    </citation>
    <scope>NUCLEOTIDE SEQUENCE [LARGE SCALE GENOMIC DNA]</scope>
    <source>
        <strain evidence="16">R-53144</strain>
    </source>
</reference>
<keyword evidence="3 10" id="KW-0132">Cell division</keyword>
<dbReference type="InterPro" id="IPR035911">
    <property type="entry name" value="MurE/MurF_N"/>
</dbReference>
<evidence type="ECO:0000256" key="9">
    <source>
        <dbReference type="ARBA" id="ARBA00023316"/>
    </source>
</evidence>
<dbReference type="Proteomes" id="UP000199698">
    <property type="component" value="Unassembled WGS sequence"/>
</dbReference>
<dbReference type="SUPFAM" id="SSF63418">
    <property type="entry name" value="MurE/MurF N-terminal domain"/>
    <property type="match status" value="1"/>
</dbReference>
<dbReference type="EMBL" id="FMBA01000006">
    <property type="protein sequence ID" value="SCB84738.1"/>
    <property type="molecule type" value="Genomic_DNA"/>
</dbReference>
<accession>A0A1C3ZQU0</accession>
<dbReference type="SUPFAM" id="SSF53623">
    <property type="entry name" value="MurD-like peptide ligases, catalytic domain"/>
    <property type="match status" value="1"/>
</dbReference>
<keyword evidence="1 10" id="KW-0963">Cytoplasm</keyword>
<keyword evidence="8 10" id="KW-0131">Cell cycle</keyword>
<gene>
    <name evidence="10" type="primary">murF</name>
    <name evidence="15" type="ORF">GA0061080_100630</name>
</gene>
<dbReference type="GO" id="GO:0051301">
    <property type="term" value="P:cell division"/>
    <property type="evidence" value="ECO:0007669"/>
    <property type="project" value="UniProtKB-KW"/>
</dbReference>
<name>A0A1C3ZQU0_9GAMM</name>
<dbReference type="PANTHER" id="PTHR43024:SF1">
    <property type="entry name" value="UDP-N-ACETYLMURAMOYL-TRIPEPTIDE--D-ALANYL-D-ALANINE LIGASE"/>
    <property type="match status" value="1"/>
</dbReference>
<evidence type="ECO:0000256" key="2">
    <source>
        <dbReference type="ARBA" id="ARBA00022598"/>
    </source>
</evidence>
<evidence type="ECO:0000256" key="1">
    <source>
        <dbReference type="ARBA" id="ARBA00022490"/>
    </source>
</evidence>
<keyword evidence="9 10" id="KW-0961">Cell wall biogenesis/degradation</keyword>
<dbReference type="Pfam" id="PF01225">
    <property type="entry name" value="Mur_ligase"/>
    <property type="match status" value="1"/>
</dbReference>
<evidence type="ECO:0000256" key="11">
    <source>
        <dbReference type="RuleBase" id="RU004136"/>
    </source>
</evidence>
<dbReference type="PANTHER" id="PTHR43024">
    <property type="entry name" value="UDP-N-ACETYLMURAMOYL-TRIPEPTIDE--D-ALANYL-D-ALANINE LIGASE"/>
    <property type="match status" value="1"/>
</dbReference>
<evidence type="ECO:0000259" key="13">
    <source>
        <dbReference type="Pfam" id="PF02875"/>
    </source>
</evidence>
<dbReference type="Pfam" id="PF08245">
    <property type="entry name" value="Mur_ligase_M"/>
    <property type="match status" value="1"/>
</dbReference>
<protein>
    <recommendedName>
        <fullName evidence="10 11">UDP-N-acetylmuramoyl-tripeptide--D-alanyl-D-alanine ligase</fullName>
        <ecNumber evidence="10 11">6.3.2.10</ecNumber>
    </recommendedName>
    <alternativeName>
        <fullName evidence="10">D-alanyl-D-alanine-adding enzyme</fullName>
    </alternativeName>
</protein>
<dbReference type="GO" id="GO:0071555">
    <property type="term" value="P:cell wall organization"/>
    <property type="evidence" value="ECO:0007669"/>
    <property type="project" value="UniProtKB-KW"/>
</dbReference>
<evidence type="ECO:0000313" key="16">
    <source>
        <dbReference type="Proteomes" id="UP000199698"/>
    </source>
</evidence>
<dbReference type="GO" id="GO:0009252">
    <property type="term" value="P:peptidoglycan biosynthetic process"/>
    <property type="evidence" value="ECO:0007669"/>
    <property type="project" value="UniProtKB-UniRule"/>
</dbReference>
<evidence type="ECO:0000256" key="6">
    <source>
        <dbReference type="ARBA" id="ARBA00022960"/>
    </source>
</evidence>
<dbReference type="Gene3D" id="3.40.1190.10">
    <property type="entry name" value="Mur-like, catalytic domain"/>
    <property type="match status" value="1"/>
</dbReference>
<dbReference type="Pfam" id="PF02875">
    <property type="entry name" value="Mur_ligase_C"/>
    <property type="match status" value="1"/>
</dbReference>
<dbReference type="InterPro" id="IPR051046">
    <property type="entry name" value="MurCDEF_CellWall_CoF430Synth"/>
</dbReference>
<dbReference type="HAMAP" id="MF_02019">
    <property type="entry name" value="MurF"/>
    <property type="match status" value="1"/>
</dbReference>
<dbReference type="InterPro" id="IPR005863">
    <property type="entry name" value="UDP-N-AcMur_synth"/>
</dbReference>
<dbReference type="OrthoDB" id="9801978at2"/>
<dbReference type="STRING" id="1798183.GA0061080_100630"/>
<dbReference type="InterPro" id="IPR036615">
    <property type="entry name" value="Mur_ligase_C_dom_sf"/>
</dbReference>
<dbReference type="GO" id="GO:0047480">
    <property type="term" value="F:UDP-N-acetylmuramoyl-tripeptide-D-alanyl-D-alanine ligase activity"/>
    <property type="evidence" value="ECO:0007669"/>
    <property type="project" value="UniProtKB-UniRule"/>
</dbReference>
<keyword evidence="7 10" id="KW-0573">Peptidoglycan synthesis</keyword>